<keyword evidence="4" id="KW-1185">Reference proteome</keyword>
<evidence type="ECO:0000259" key="1">
    <source>
        <dbReference type="Pfam" id="PF00534"/>
    </source>
</evidence>
<dbReference type="SUPFAM" id="SSF53756">
    <property type="entry name" value="UDP-Glycosyltransferase/glycogen phosphorylase"/>
    <property type="match status" value="1"/>
</dbReference>
<dbReference type="CDD" id="cd03801">
    <property type="entry name" value="GT4_PimA-like"/>
    <property type="match status" value="1"/>
</dbReference>
<reference evidence="4" key="1">
    <citation type="submission" date="2017-06" db="EMBL/GenBank/DDBJ databases">
        <authorList>
            <person name="Varghese N."/>
            <person name="Submissions S."/>
        </authorList>
    </citation>
    <scope>NUCLEOTIDE SEQUENCE [LARGE SCALE GENOMIC DNA]</scope>
    <source>
        <strain evidence="4">CIP 108523</strain>
    </source>
</reference>
<organism evidence="3 4">
    <name type="scientific">Pseudomonas segetis</name>
    <dbReference type="NCBI Taxonomy" id="298908"/>
    <lineage>
        <taxon>Bacteria</taxon>
        <taxon>Pseudomonadati</taxon>
        <taxon>Pseudomonadota</taxon>
        <taxon>Gammaproteobacteria</taxon>
        <taxon>Pseudomonadales</taxon>
        <taxon>Pseudomonadaceae</taxon>
        <taxon>Pseudomonas</taxon>
    </lineage>
</organism>
<sequence length="381" mass="42348">MSRRLKVLQLQGSYNIGISGLAEQIIQGLPTDRVEVVNAFLSSAPSEAPVQSVASRTVYFDLSQSQLKGLRLKALFRLYAFCRAESFDVVIAHRFKPISLLMLLNRWLNISLCIGVQHGVGDFDRAYRRWETRRLLTGNWRIVAVSRAVYEYLLNCGGGFTAANTLRIDNAIDIQRAESIQLSRQQAREALGIAPEPFIFGAIGRLVPVKGHIYLLEAFALIKDDHPNAQLVIIGEGRTRAELEHGIERLGLQGRVHLVGDRNDAQQYVKAFDVFMMPSLSEGLPLAMLEAMAGHLTVIGSDIDSLKSILEDSQGYLFPVKDVPALAEQMEKVLSLSAEELQAKGSSAYAYVCRSHSIADYQQHYRDLIEQISITEALPHG</sequence>
<proteinExistence type="predicted"/>
<dbReference type="GO" id="GO:1901135">
    <property type="term" value="P:carbohydrate derivative metabolic process"/>
    <property type="evidence" value="ECO:0007669"/>
    <property type="project" value="UniProtKB-ARBA"/>
</dbReference>
<name>A0A239DN72_9PSED</name>
<evidence type="ECO:0000313" key="3">
    <source>
        <dbReference type="EMBL" id="SNS33213.1"/>
    </source>
</evidence>
<dbReference type="RefSeq" id="WP_089359827.1">
    <property type="nucleotide sequence ID" value="NZ_FZOG01000002.1"/>
</dbReference>
<feature type="domain" description="Glycosyl transferase family 1" evidence="1">
    <location>
        <begin position="184"/>
        <end position="340"/>
    </location>
</feature>
<dbReference type="InterPro" id="IPR001296">
    <property type="entry name" value="Glyco_trans_1"/>
</dbReference>
<dbReference type="Proteomes" id="UP000242915">
    <property type="component" value="Unassembled WGS sequence"/>
</dbReference>
<dbReference type="PANTHER" id="PTHR12526:SF630">
    <property type="entry name" value="GLYCOSYLTRANSFERASE"/>
    <property type="match status" value="1"/>
</dbReference>
<dbReference type="InterPro" id="IPR028098">
    <property type="entry name" value="Glyco_trans_4-like_N"/>
</dbReference>
<feature type="domain" description="Glycosyltransferase subfamily 4-like N-terminal" evidence="2">
    <location>
        <begin position="23"/>
        <end position="176"/>
    </location>
</feature>
<dbReference type="EMBL" id="FZOG01000002">
    <property type="protein sequence ID" value="SNS33213.1"/>
    <property type="molecule type" value="Genomic_DNA"/>
</dbReference>
<dbReference type="PANTHER" id="PTHR12526">
    <property type="entry name" value="GLYCOSYLTRANSFERASE"/>
    <property type="match status" value="1"/>
</dbReference>
<evidence type="ECO:0000259" key="2">
    <source>
        <dbReference type="Pfam" id="PF13439"/>
    </source>
</evidence>
<dbReference type="GO" id="GO:0016757">
    <property type="term" value="F:glycosyltransferase activity"/>
    <property type="evidence" value="ECO:0007669"/>
    <property type="project" value="InterPro"/>
</dbReference>
<dbReference type="Pfam" id="PF00534">
    <property type="entry name" value="Glycos_transf_1"/>
    <property type="match status" value="1"/>
</dbReference>
<keyword evidence="3" id="KW-0808">Transferase</keyword>
<protein>
    <submittedName>
        <fullName evidence="3">Glycosyltransferase involved in cell wall bisynthesis</fullName>
    </submittedName>
</protein>
<dbReference type="Pfam" id="PF13439">
    <property type="entry name" value="Glyco_transf_4"/>
    <property type="match status" value="1"/>
</dbReference>
<dbReference type="Gene3D" id="3.40.50.2000">
    <property type="entry name" value="Glycogen Phosphorylase B"/>
    <property type="match status" value="2"/>
</dbReference>
<accession>A0A239DN72</accession>
<dbReference type="AlphaFoldDB" id="A0A239DN72"/>
<gene>
    <name evidence="3" type="ORF">SAMN05216255_2325</name>
</gene>
<evidence type="ECO:0000313" key="4">
    <source>
        <dbReference type="Proteomes" id="UP000242915"/>
    </source>
</evidence>